<evidence type="ECO:0000256" key="3">
    <source>
        <dbReference type="ARBA" id="ARBA00022801"/>
    </source>
</evidence>
<proteinExistence type="inferred from homology"/>
<organism evidence="11 12">
    <name type="scientific">Deinobacterium chartae</name>
    <dbReference type="NCBI Taxonomy" id="521158"/>
    <lineage>
        <taxon>Bacteria</taxon>
        <taxon>Thermotogati</taxon>
        <taxon>Deinococcota</taxon>
        <taxon>Deinococci</taxon>
        <taxon>Deinococcales</taxon>
        <taxon>Deinococcaceae</taxon>
        <taxon>Deinobacterium</taxon>
    </lineage>
</organism>
<keyword evidence="4" id="KW-0624">Polysaccharide degradation</keyword>
<dbReference type="EMBL" id="JACHHG010000009">
    <property type="protein sequence ID" value="MBB6099155.1"/>
    <property type="molecule type" value="Genomic_DNA"/>
</dbReference>
<name>A0A841I5K5_9DEIO</name>
<protein>
    <recommendedName>
        <fullName evidence="2">chitinase</fullName>
        <ecNumber evidence="2">3.2.1.14</ecNumber>
    </recommendedName>
</protein>
<dbReference type="GO" id="GO:0008061">
    <property type="term" value="F:chitin binding"/>
    <property type="evidence" value="ECO:0007669"/>
    <property type="project" value="InterPro"/>
</dbReference>
<feature type="chain" id="PRO_5032867749" description="chitinase" evidence="8">
    <location>
        <begin position="18"/>
        <end position="515"/>
    </location>
</feature>
<dbReference type="InterPro" id="IPR029070">
    <property type="entry name" value="Chitinase_insertion_sf"/>
</dbReference>
<dbReference type="Pfam" id="PF00704">
    <property type="entry name" value="Glyco_hydro_18"/>
    <property type="match status" value="1"/>
</dbReference>
<comment type="caution">
    <text evidence="11">The sequence shown here is derived from an EMBL/GenBank/DDBJ whole genome shotgun (WGS) entry which is preliminary data.</text>
</comment>
<feature type="domain" description="CBM2" evidence="9">
    <location>
        <begin position="30"/>
        <end position="154"/>
    </location>
</feature>
<evidence type="ECO:0000256" key="4">
    <source>
        <dbReference type="ARBA" id="ARBA00023024"/>
    </source>
</evidence>
<dbReference type="PROSITE" id="PS51173">
    <property type="entry name" value="CBM2"/>
    <property type="match status" value="1"/>
</dbReference>
<evidence type="ECO:0000259" key="9">
    <source>
        <dbReference type="PROSITE" id="PS51173"/>
    </source>
</evidence>
<accession>A0A841I5K5</accession>
<evidence type="ECO:0000259" key="10">
    <source>
        <dbReference type="PROSITE" id="PS51910"/>
    </source>
</evidence>
<dbReference type="AlphaFoldDB" id="A0A841I5K5"/>
<evidence type="ECO:0000256" key="8">
    <source>
        <dbReference type="SAM" id="SignalP"/>
    </source>
</evidence>
<sequence length="515" mass="55692">MKKILWGCLPLLTAALAACGSSPEVRQDLLPTPSAAVTASSATSQTVQVGHFEVTYAVTSDWGSGFMGSITIKNNGPLVNGWKLEWTYAGDQKIAGMWNGVPTQNGQKVSVANASYNAQLYTGDSVTIGFQGEYSGTNTVPTVFTLNGVSNGQPGGEEPPPPPPPGGTWVMGYYVGYHHDKYPLEAVNWQAMTHVAVGRLMPYADGTISTDFDIDWYNGPRWAKSVVDRAHANNRKTILMLGGAGTRGGFVGAASPQNRSTFVTNILKVVDQYGFDGVDLDWEPVEAEDQEPLRALAEELRARRPGLLLTLPVNYVNTTWSDLDLPYYASIAPLFDRVNIMSYAMNGVYDSWHSWHSSALTGSTRNTPTSVETSVDAYINAGIEPGKLGVGIGFFGSCYSGVTGPNQFSDSMKLVADDNDMSYTNIMSSYYSEAVKRWDDRAKVPYLSSEVPLGPKGCNFVSYEDPQSIALKGEFVRSRGLGGAIIWNINEGYLPTAPAGSRDPLMDAVKQAFLQ</sequence>
<keyword evidence="12" id="KW-1185">Reference proteome</keyword>
<dbReference type="SUPFAM" id="SSF49384">
    <property type="entry name" value="Carbohydrate-binding domain"/>
    <property type="match status" value="1"/>
</dbReference>
<dbReference type="InterPro" id="IPR001223">
    <property type="entry name" value="Glyco_hydro18_cat"/>
</dbReference>
<dbReference type="InterPro" id="IPR001579">
    <property type="entry name" value="Glyco_hydro_18_chit_AS"/>
</dbReference>
<dbReference type="Gene3D" id="2.60.40.290">
    <property type="match status" value="1"/>
</dbReference>
<dbReference type="PANTHER" id="PTHR11177:SF317">
    <property type="entry name" value="CHITINASE 12-RELATED"/>
    <property type="match status" value="1"/>
</dbReference>
<comment type="catalytic activity">
    <reaction evidence="1">
        <text>Random endo-hydrolysis of N-acetyl-beta-D-glucosaminide (1-&gt;4)-beta-linkages in chitin and chitodextrins.</text>
        <dbReference type="EC" id="3.2.1.14"/>
    </reaction>
</comment>
<keyword evidence="8" id="KW-0732">Signal</keyword>
<dbReference type="PROSITE" id="PS51910">
    <property type="entry name" value="GH18_2"/>
    <property type="match status" value="1"/>
</dbReference>
<gene>
    <name evidence="11" type="ORF">HNR42_002591</name>
</gene>
<dbReference type="EC" id="3.2.1.14" evidence="2"/>
<dbReference type="GO" id="GO:0005975">
    <property type="term" value="P:carbohydrate metabolic process"/>
    <property type="evidence" value="ECO:0007669"/>
    <property type="project" value="InterPro"/>
</dbReference>
<dbReference type="InterPro" id="IPR050314">
    <property type="entry name" value="Glycosyl_Hydrlase_18"/>
</dbReference>
<evidence type="ECO:0000313" key="12">
    <source>
        <dbReference type="Proteomes" id="UP000569951"/>
    </source>
</evidence>
<reference evidence="11 12" key="1">
    <citation type="submission" date="2020-08" db="EMBL/GenBank/DDBJ databases">
        <title>Genomic Encyclopedia of Type Strains, Phase IV (KMG-IV): sequencing the most valuable type-strain genomes for metagenomic binning, comparative biology and taxonomic classification.</title>
        <authorList>
            <person name="Goeker M."/>
        </authorList>
    </citation>
    <scope>NUCLEOTIDE SEQUENCE [LARGE SCALE GENOMIC DNA]</scope>
    <source>
        <strain evidence="11 12">DSM 21458</strain>
    </source>
</reference>
<evidence type="ECO:0000313" key="11">
    <source>
        <dbReference type="EMBL" id="MBB6099155.1"/>
    </source>
</evidence>
<dbReference type="InterPro" id="IPR012291">
    <property type="entry name" value="CBM2_carb-bd_dom_sf"/>
</dbReference>
<dbReference type="PANTHER" id="PTHR11177">
    <property type="entry name" value="CHITINASE"/>
    <property type="match status" value="1"/>
</dbReference>
<dbReference type="SUPFAM" id="SSF51445">
    <property type="entry name" value="(Trans)glycosidases"/>
    <property type="match status" value="1"/>
</dbReference>
<dbReference type="InterPro" id="IPR011583">
    <property type="entry name" value="Chitinase_II/V-like_cat"/>
</dbReference>
<feature type="domain" description="GH18" evidence="10">
    <location>
        <begin position="168"/>
        <end position="515"/>
    </location>
</feature>
<keyword evidence="4" id="KW-0119">Carbohydrate metabolism</keyword>
<dbReference type="GO" id="GO:0030247">
    <property type="term" value="F:polysaccharide binding"/>
    <property type="evidence" value="ECO:0007669"/>
    <property type="project" value="UniProtKB-UniRule"/>
</dbReference>
<keyword evidence="3 6" id="KW-0378">Hydrolase</keyword>
<keyword evidence="4" id="KW-0146">Chitin degradation</keyword>
<dbReference type="PROSITE" id="PS01095">
    <property type="entry name" value="GH18_1"/>
    <property type="match status" value="1"/>
</dbReference>
<dbReference type="RefSeq" id="WP_183987900.1">
    <property type="nucleotide sequence ID" value="NZ_JACHHG010000009.1"/>
</dbReference>
<dbReference type="PROSITE" id="PS51257">
    <property type="entry name" value="PROKAR_LIPOPROTEIN"/>
    <property type="match status" value="1"/>
</dbReference>
<evidence type="ECO:0000256" key="2">
    <source>
        <dbReference type="ARBA" id="ARBA00012729"/>
    </source>
</evidence>
<dbReference type="InterPro" id="IPR001919">
    <property type="entry name" value="CBD2"/>
</dbReference>
<feature type="signal peptide" evidence="8">
    <location>
        <begin position="1"/>
        <end position="17"/>
    </location>
</feature>
<evidence type="ECO:0000256" key="6">
    <source>
        <dbReference type="RuleBase" id="RU000489"/>
    </source>
</evidence>
<dbReference type="Proteomes" id="UP000569951">
    <property type="component" value="Unassembled WGS sequence"/>
</dbReference>
<dbReference type="GO" id="GO:0006032">
    <property type="term" value="P:chitin catabolic process"/>
    <property type="evidence" value="ECO:0007669"/>
    <property type="project" value="UniProtKB-KW"/>
</dbReference>
<dbReference type="SMART" id="SM00636">
    <property type="entry name" value="Glyco_18"/>
    <property type="match status" value="1"/>
</dbReference>
<evidence type="ECO:0000256" key="1">
    <source>
        <dbReference type="ARBA" id="ARBA00000822"/>
    </source>
</evidence>
<dbReference type="Gene3D" id="3.20.20.80">
    <property type="entry name" value="Glycosidases"/>
    <property type="match status" value="1"/>
</dbReference>
<evidence type="ECO:0000256" key="7">
    <source>
        <dbReference type="RuleBase" id="RU004453"/>
    </source>
</evidence>
<dbReference type="Gene3D" id="3.10.50.10">
    <property type="match status" value="1"/>
</dbReference>
<dbReference type="Pfam" id="PF00553">
    <property type="entry name" value="CBM_2"/>
    <property type="match status" value="1"/>
</dbReference>
<keyword evidence="5 6" id="KW-0326">Glycosidase</keyword>
<evidence type="ECO:0000256" key="5">
    <source>
        <dbReference type="ARBA" id="ARBA00023295"/>
    </source>
</evidence>
<dbReference type="InterPro" id="IPR017853">
    <property type="entry name" value="GH"/>
</dbReference>
<dbReference type="GO" id="GO:0008843">
    <property type="term" value="F:endochitinase activity"/>
    <property type="evidence" value="ECO:0007669"/>
    <property type="project" value="UniProtKB-EC"/>
</dbReference>
<dbReference type="InterPro" id="IPR008965">
    <property type="entry name" value="CBM2/CBM3_carb-bd_dom_sf"/>
</dbReference>
<comment type="similarity">
    <text evidence="7">Belongs to the glycosyl hydrolase 18 family.</text>
</comment>
<dbReference type="SMART" id="SM00637">
    <property type="entry name" value="CBD_II"/>
    <property type="match status" value="1"/>
</dbReference>